<evidence type="ECO:0000313" key="1">
    <source>
        <dbReference type="EMBL" id="GBN23280.1"/>
    </source>
</evidence>
<dbReference type="EMBL" id="BGPR01006974">
    <property type="protein sequence ID" value="GBN23280.1"/>
    <property type="molecule type" value="Genomic_DNA"/>
</dbReference>
<dbReference type="Proteomes" id="UP000499080">
    <property type="component" value="Unassembled WGS sequence"/>
</dbReference>
<proteinExistence type="predicted"/>
<evidence type="ECO:0000313" key="2">
    <source>
        <dbReference type="Proteomes" id="UP000499080"/>
    </source>
</evidence>
<gene>
    <name evidence="1" type="ORF">AVEN_257826_1</name>
</gene>
<keyword evidence="2" id="KW-1185">Reference proteome</keyword>
<protein>
    <submittedName>
        <fullName evidence="1">Uncharacterized protein</fullName>
    </submittedName>
</protein>
<dbReference type="AlphaFoldDB" id="A0A4Y2MA58"/>
<accession>A0A4Y2MA58</accession>
<comment type="caution">
    <text evidence="1">The sequence shown here is derived from an EMBL/GenBank/DDBJ whole genome shotgun (WGS) entry which is preliminary data.</text>
</comment>
<name>A0A4Y2MA58_ARAVE</name>
<sequence>MCASSVTVSSFSLPRLQNANLRLLRYPHERENGSLPHVSTPVAFQHLWYGSPYGTVDIQIGWKSKCSTMSLQFSSVFRTDDQFWCGAAKIVQSGVFVSVQP</sequence>
<reference evidence="1 2" key="1">
    <citation type="journal article" date="2019" name="Sci. Rep.">
        <title>Orb-weaving spider Araneus ventricosus genome elucidates the spidroin gene catalogue.</title>
        <authorList>
            <person name="Kono N."/>
            <person name="Nakamura H."/>
            <person name="Ohtoshi R."/>
            <person name="Moran D.A.P."/>
            <person name="Shinohara A."/>
            <person name="Yoshida Y."/>
            <person name="Fujiwara M."/>
            <person name="Mori M."/>
            <person name="Tomita M."/>
            <person name="Arakawa K."/>
        </authorList>
    </citation>
    <scope>NUCLEOTIDE SEQUENCE [LARGE SCALE GENOMIC DNA]</scope>
</reference>
<organism evidence="1 2">
    <name type="scientific">Araneus ventricosus</name>
    <name type="common">Orbweaver spider</name>
    <name type="synonym">Epeira ventricosa</name>
    <dbReference type="NCBI Taxonomy" id="182803"/>
    <lineage>
        <taxon>Eukaryota</taxon>
        <taxon>Metazoa</taxon>
        <taxon>Ecdysozoa</taxon>
        <taxon>Arthropoda</taxon>
        <taxon>Chelicerata</taxon>
        <taxon>Arachnida</taxon>
        <taxon>Araneae</taxon>
        <taxon>Araneomorphae</taxon>
        <taxon>Entelegynae</taxon>
        <taxon>Araneoidea</taxon>
        <taxon>Araneidae</taxon>
        <taxon>Araneus</taxon>
    </lineage>
</organism>